<name>A0ABU2BAH6_9CORY</name>
<comment type="caution">
    <text evidence="1">The sequence shown here is derived from an EMBL/GenBank/DDBJ whole genome shotgun (WGS) entry which is preliminary data.</text>
</comment>
<reference evidence="1 2" key="1">
    <citation type="submission" date="2023-07" db="EMBL/GenBank/DDBJ databases">
        <title>Sequencing the genomes of 1000 actinobacteria strains.</title>
        <authorList>
            <person name="Klenk H.-P."/>
        </authorList>
    </citation>
    <scope>NUCLEOTIDE SEQUENCE [LARGE SCALE GENOMIC DNA]</scope>
    <source>
        <strain evidence="1 2">DSM 44508</strain>
    </source>
</reference>
<keyword evidence="2" id="KW-1185">Reference proteome</keyword>
<accession>A0ABU2BAH6</accession>
<protein>
    <submittedName>
        <fullName evidence="1">Uncharacterized protein</fullName>
    </submittedName>
</protein>
<evidence type="ECO:0000313" key="2">
    <source>
        <dbReference type="Proteomes" id="UP001183619"/>
    </source>
</evidence>
<organism evidence="1 2">
    <name type="scientific">Corynebacterium felinum</name>
    <dbReference type="NCBI Taxonomy" id="131318"/>
    <lineage>
        <taxon>Bacteria</taxon>
        <taxon>Bacillati</taxon>
        <taxon>Actinomycetota</taxon>
        <taxon>Actinomycetes</taxon>
        <taxon>Mycobacteriales</taxon>
        <taxon>Corynebacteriaceae</taxon>
        <taxon>Corynebacterium</taxon>
    </lineage>
</organism>
<proteinExistence type="predicted"/>
<gene>
    <name evidence="1" type="ORF">J2S37_002180</name>
</gene>
<dbReference type="EMBL" id="JAVDYF010000001">
    <property type="protein sequence ID" value="MDR7355642.1"/>
    <property type="molecule type" value="Genomic_DNA"/>
</dbReference>
<sequence>MRVPRMVLTTASATIGAVTDIGAGFMPRVMVPITNPGRAITRRTGVP</sequence>
<dbReference type="Proteomes" id="UP001183619">
    <property type="component" value="Unassembled WGS sequence"/>
</dbReference>
<evidence type="ECO:0000313" key="1">
    <source>
        <dbReference type="EMBL" id="MDR7355642.1"/>
    </source>
</evidence>